<keyword evidence="1" id="KW-1133">Transmembrane helix</keyword>
<evidence type="ECO:0000256" key="1">
    <source>
        <dbReference type="SAM" id="Phobius"/>
    </source>
</evidence>
<feature type="transmembrane region" description="Helical" evidence="1">
    <location>
        <begin position="41"/>
        <end position="59"/>
    </location>
</feature>
<evidence type="ECO:0000313" key="3">
    <source>
        <dbReference type="Proteomes" id="UP000301475"/>
    </source>
</evidence>
<dbReference type="KEGG" id="ruj:E5Z56_00415"/>
<evidence type="ECO:0008006" key="4">
    <source>
        <dbReference type="Google" id="ProtNLM"/>
    </source>
</evidence>
<proteinExistence type="predicted"/>
<sequence length="68" mass="7606">MYNLLANSESMNAVEEFTSTVPIVQKGTNHAENPLETNMTLQYGILIGVLVVLVAILVYRKVKNKKKK</sequence>
<name>A0A4P8XTL2_9FIRM</name>
<dbReference type="AlphaFoldDB" id="A0A4P8XTL2"/>
<dbReference type="RefSeq" id="WP_138156026.1">
    <property type="nucleotide sequence ID" value="NZ_CP039381.1"/>
</dbReference>
<protein>
    <recommendedName>
        <fullName evidence="4">LPXTG cell wall anchor domain-containing protein</fullName>
    </recommendedName>
</protein>
<dbReference type="Proteomes" id="UP000301475">
    <property type="component" value="Chromosome"/>
</dbReference>
<keyword evidence="1" id="KW-0812">Transmembrane</keyword>
<dbReference type="EMBL" id="CP039381">
    <property type="protein sequence ID" value="QCT05922.1"/>
    <property type="molecule type" value="Genomic_DNA"/>
</dbReference>
<keyword evidence="3" id="KW-1185">Reference proteome</keyword>
<reference evidence="2 3" key="1">
    <citation type="submission" date="2019-04" db="EMBL/GenBank/DDBJ databases">
        <authorList>
            <person name="Embree M."/>
            <person name="Gaffney J.R."/>
        </authorList>
    </citation>
    <scope>NUCLEOTIDE SEQUENCE [LARGE SCALE GENOMIC DNA]</scope>
    <source>
        <strain evidence="2 3">JE7A12</strain>
    </source>
</reference>
<gene>
    <name evidence="2" type="ORF">E5Z56_00415</name>
</gene>
<keyword evidence="1" id="KW-0472">Membrane</keyword>
<organism evidence="2 3">
    <name type="scientific">Ruminococcus bovis</name>
    <dbReference type="NCBI Taxonomy" id="2564099"/>
    <lineage>
        <taxon>Bacteria</taxon>
        <taxon>Bacillati</taxon>
        <taxon>Bacillota</taxon>
        <taxon>Clostridia</taxon>
        <taxon>Eubacteriales</taxon>
        <taxon>Oscillospiraceae</taxon>
        <taxon>Ruminococcus</taxon>
    </lineage>
</organism>
<evidence type="ECO:0000313" key="2">
    <source>
        <dbReference type="EMBL" id="QCT05922.1"/>
    </source>
</evidence>
<accession>A0A4P8XTL2</accession>